<name>A0ABD3J3B8_EUCGL</name>
<proteinExistence type="predicted"/>
<evidence type="ECO:0000313" key="2">
    <source>
        <dbReference type="Proteomes" id="UP001634007"/>
    </source>
</evidence>
<gene>
    <name evidence="1" type="ORF">ACJRO7_005465</name>
</gene>
<dbReference type="EMBL" id="JBJKBG010000010">
    <property type="protein sequence ID" value="KAL3720649.1"/>
    <property type="molecule type" value="Genomic_DNA"/>
</dbReference>
<keyword evidence="2" id="KW-1185">Reference proteome</keyword>
<protein>
    <submittedName>
        <fullName evidence="1">Uncharacterized protein</fullName>
    </submittedName>
</protein>
<dbReference type="AlphaFoldDB" id="A0ABD3J3B8"/>
<accession>A0ABD3J3B8</accession>
<dbReference type="Proteomes" id="UP001634007">
    <property type="component" value="Unassembled WGS sequence"/>
</dbReference>
<sequence>MEDNQDTVLFINDVMDLAKAIFNNEQLHLKIIWTDYSLQSFSPNSNKVLQSLSLAEIEASLLGKEDNGHSSSVSPVDYRHRLGWEYGDPFTMRLSFSSPPIVVHVRIYQMYNSFTRPSQAEIG</sequence>
<evidence type="ECO:0000313" key="1">
    <source>
        <dbReference type="EMBL" id="KAL3720649.1"/>
    </source>
</evidence>
<comment type="caution">
    <text evidence="1">The sequence shown here is derived from an EMBL/GenBank/DDBJ whole genome shotgun (WGS) entry which is preliminary data.</text>
</comment>
<organism evidence="1 2">
    <name type="scientific">Eucalyptus globulus</name>
    <name type="common">Tasmanian blue gum</name>
    <dbReference type="NCBI Taxonomy" id="34317"/>
    <lineage>
        <taxon>Eukaryota</taxon>
        <taxon>Viridiplantae</taxon>
        <taxon>Streptophyta</taxon>
        <taxon>Embryophyta</taxon>
        <taxon>Tracheophyta</taxon>
        <taxon>Spermatophyta</taxon>
        <taxon>Magnoliopsida</taxon>
        <taxon>eudicotyledons</taxon>
        <taxon>Gunneridae</taxon>
        <taxon>Pentapetalae</taxon>
        <taxon>rosids</taxon>
        <taxon>malvids</taxon>
        <taxon>Myrtales</taxon>
        <taxon>Myrtaceae</taxon>
        <taxon>Myrtoideae</taxon>
        <taxon>Eucalypteae</taxon>
        <taxon>Eucalyptus</taxon>
    </lineage>
</organism>
<reference evidence="1 2" key="1">
    <citation type="submission" date="2024-11" db="EMBL/GenBank/DDBJ databases">
        <title>Chromosome-level genome assembly of Eucalyptus globulus Labill. provides insights into its genome evolution.</title>
        <authorList>
            <person name="Li X."/>
        </authorList>
    </citation>
    <scope>NUCLEOTIDE SEQUENCE [LARGE SCALE GENOMIC DNA]</scope>
    <source>
        <strain evidence="1">CL2024</strain>
        <tissue evidence="1">Fresh tender leaves</tissue>
    </source>
</reference>